<dbReference type="EMBL" id="CACRXK020001257">
    <property type="protein sequence ID" value="CAB3987956.1"/>
    <property type="molecule type" value="Genomic_DNA"/>
</dbReference>
<gene>
    <name evidence="4" type="ORF">PACLA_8A016653</name>
</gene>
<keyword evidence="4" id="KW-0238">DNA-binding</keyword>
<dbReference type="Gene3D" id="3.40.1350.10">
    <property type="match status" value="1"/>
</dbReference>
<dbReference type="GO" id="GO:0003677">
    <property type="term" value="F:DNA binding"/>
    <property type="evidence" value="ECO:0007669"/>
    <property type="project" value="UniProtKB-KW"/>
</dbReference>
<evidence type="ECO:0000313" key="5">
    <source>
        <dbReference type="Proteomes" id="UP001152795"/>
    </source>
</evidence>
<reference evidence="4" key="1">
    <citation type="submission" date="2020-04" db="EMBL/GenBank/DDBJ databases">
        <authorList>
            <person name="Alioto T."/>
            <person name="Alioto T."/>
            <person name="Gomez Garrido J."/>
        </authorList>
    </citation>
    <scope>NUCLEOTIDE SEQUENCE</scope>
    <source>
        <strain evidence="4">A484AB</strain>
    </source>
</reference>
<organism evidence="4 5">
    <name type="scientific">Paramuricea clavata</name>
    <name type="common">Red gorgonian</name>
    <name type="synonym">Violescent sea-whip</name>
    <dbReference type="NCBI Taxonomy" id="317549"/>
    <lineage>
        <taxon>Eukaryota</taxon>
        <taxon>Metazoa</taxon>
        <taxon>Cnidaria</taxon>
        <taxon>Anthozoa</taxon>
        <taxon>Octocorallia</taxon>
        <taxon>Malacalcyonacea</taxon>
        <taxon>Plexauridae</taxon>
        <taxon>Paramuricea</taxon>
    </lineage>
</organism>
<accession>A0A7D9HN40</accession>
<keyword evidence="5" id="KW-1185">Reference proteome</keyword>
<dbReference type="PANTHER" id="PTHR36180:SF2">
    <property type="entry name" value="BRO FAMILY PROTEIN"/>
    <property type="match status" value="1"/>
</dbReference>
<sequence length="272" mass="31217">MEKLFRNQKLNVSVRTVKSGEEVLFYGKDVAESLGYSNTKKAIQTHVWKINKLTLGELRRGPNLGPLIDGHPDSVFLREPGLYQLIFNSRLPIAEAFQNWVFTEVLPSIRKTGSYNLPDKRSLRYNQIILLNETDLHHAVVSYIRDNYPKAVIVPGLGEYQDTVSKRCDAWKKGYKGGQPDLIIENPMKKYKGFAIEFKSPKGTGVISEKQDIWFRKLRGIGYMTMVSDDLVKTCIRINEYFSLKKTVRKAAARNVVCDVKTYRPRFNSGKY</sequence>
<dbReference type="Proteomes" id="UP001152795">
    <property type="component" value="Unassembled WGS sequence"/>
</dbReference>
<protein>
    <submittedName>
        <fullName evidence="4">DNA-binding</fullName>
    </submittedName>
</protein>
<name>A0A7D9HN40_PARCT</name>
<dbReference type="SMART" id="SM01040">
    <property type="entry name" value="Bro-N"/>
    <property type="match status" value="1"/>
</dbReference>
<keyword evidence="2" id="KW-0540">Nuclease</keyword>
<dbReference type="InterPro" id="IPR011856">
    <property type="entry name" value="tRNA_endonuc-like_dom_sf"/>
</dbReference>
<dbReference type="OrthoDB" id="7468926at2759"/>
<dbReference type="PANTHER" id="PTHR36180">
    <property type="entry name" value="DNA-BINDING PROTEIN-RELATED-RELATED"/>
    <property type="match status" value="1"/>
</dbReference>
<evidence type="ECO:0000256" key="2">
    <source>
        <dbReference type="ARBA" id="ARBA00022722"/>
    </source>
</evidence>
<evidence type="ECO:0000256" key="1">
    <source>
        <dbReference type="ARBA" id="ARBA00001946"/>
    </source>
</evidence>
<keyword evidence="3" id="KW-0378">Hydrolase</keyword>
<evidence type="ECO:0000313" key="4">
    <source>
        <dbReference type="EMBL" id="CAB3987956.1"/>
    </source>
</evidence>
<dbReference type="InterPro" id="IPR003497">
    <property type="entry name" value="BRO_N_domain"/>
</dbReference>
<dbReference type="Pfam" id="PF08774">
    <property type="entry name" value="VRR_NUC"/>
    <property type="match status" value="1"/>
</dbReference>
<dbReference type="AlphaFoldDB" id="A0A7D9HN40"/>
<dbReference type="GO" id="GO:0016788">
    <property type="term" value="F:hydrolase activity, acting on ester bonds"/>
    <property type="evidence" value="ECO:0007669"/>
    <property type="project" value="InterPro"/>
</dbReference>
<evidence type="ECO:0000256" key="3">
    <source>
        <dbReference type="ARBA" id="ARBA00022801"/>
    </source>
</evidence>
<proteinExistence type="predicted"/>
<dbReference type="Pfam" id="PF02498">
    <property type="entry name" value="Bro-N"/>
    <property type="match status" value="1"/>
</dbReference>
<comment type="cofactor">
    <cofactor evidence="1">
        <name>Mg(2+)</name>
        <dbReference type="ChEBI" id="CHEBI:18420"/>
    </cofactor>
</comment>
<comment type="caution">
    <text evidence="4">The sequence shown here is derived from an EMBL/GenBank/DDBJ whole genome shotgun (WGS) entry which is preliminary data.</text>
</comment>
<dbReference type="GO" id="GO:0004518">
    <property type="term" value="F:nuclease activity"/>
    <property type="evidence" value="ECO:0007669"/>
    <property type="project" value="UniProtKB-KW"/>
</dbReference>
<dbReference type="InterPro" id="IPR014883">
    <property type="entry name" value="VRR_NUC"/>
</dbReference>
<dbReference type="PROSITE" id="PS51750">
    <property type="entry name" value="BRO_N"/>
    <property type="match status" value="1"/>
</dbReference>